<accession>A0ABD2B6I1</accession>
<organism evidence="2 3">
    <name type="scientific">Vespula maculifrons</name>
    <name type="common">Eastern yellow jacket</name>
    <name type="synonym">Wasp</name>
    <dbReference type="NCBI Taxonomy" id="7453"/>
    <lineage>
        <taxon>Eukaryota</taxon>
        <taxon>Metazoa</taxon>
        <taxon>Ecdysozoa</taxon>
        <taxon>Arthropoda</taxon>
        <taxon>Hexapoda</taxon>
        <taxon>Insecta</taxon>
        <taxon>Pterygota</taxon>
        <taxon>Neoptera</taxon>
        <taxon>Endopterygota</taxon>
        <taxon>Hymenoptera</taxon>
        <taxon>Apocrita</taxon>
        <taxon>Aculeata</taxon>
        <taxon>Vespoidea</taxon>
        <taxon>Vespidae</taxon>
        <taxon>Vespinae</taxon>
        <taxon>Vespula</taxon>
    </lineage>
</organism>
<proteinExistence type="predicted"/>
<evidence type="ECO:0000313" key="2">
    <source>
        <dbReference type="EMBL" id="KAL2728326.1"/>
    </source>
</evidence>
<feature type="compositionally biased region" description="Basic and acidic residues" evidence="1">
    <location>
        <begin position="118"/>
        <end position="145"/>
    </location>
</feature>
<sequence length="158" mass="19181">MELKRREEKRKEKKRKEMMDLIKTGKRSWKNLEICSHSLGNTSIPLNSVTTKVLPTQVPPRGGCCILYRRTFNRAREHHAYARRHTRDCSSYPTRIPRGYIEIREEEEKMKRKKNRRREREEEKKQMRGEENKSVRTPEKDEAEKKRKKRISERWNGT</sequence>
<keyword evidence="3" id="KW-1185">Reference proteome</keyword>
<evidence type="ECO:0000256" key="1">
    <source>
        <dbReference type="SAM" id="MobiDB-lite"/>
    </source>
</evidence>
<evidence type="ECO:0000313" key="3">
    <source>
        <dbReference type="Proteomes" id="UP001607303"/>
    </source>
</evidence>
<dbReference type="Proteomes" id="UP001607303">
    <property type="component" value="Unassembled WGS sequence"/>
</dbReference>
<dbReference type="EMBL" id="JAYRBN010000100">
    <property type="protein sequence ID" value="KAL2728326.1"/>
    <property type="molecule type" value="Genomic_DNA"/>
</dbReference>
<reference evidence="2 3" key="1">
    <citation type="journal article" date="2024" name="Ann. Entomol. Soc. Am.">
        <title>Genomic analyses of the southern and eastern yellowjacket wasps (Hymenoptera: Vespidae) reveal evolutionary signatures of social life.</title>
        <authorList>
            <person name="Catto M.A."/>
            <person name="Caine P.B."/>
            <person name="Orr S.E."/>
            <person name="Hunt B.G."/>
            <person name="Goodisman M.A.D."/>
        </authorList>
    </citation>
    <scope>NUCLEOTIDE SEQUENCE [LARGE SCALE GENOMIC DNA]</scope>
    <source>
        <strain evidence="2">232</strain>
        <tissue evidence="2">Head and thorax</tissue>
    </source>
</reference>
<gene>
    <name evidence="2" type="ORF">V1477_017602</name>
</gene>
<dbReference type="AlphaFoldDB" id="A0ABD2B6I1"/>
<protein>
    <submittedName>
        <fullName evidence="2">Uncharacterized protein</fullName>
    </submittedName>
</protein>
<name>A0ABD2B6I1_VESMC</name>
<comment type="caution">
    <text evidence="2">The sequence shown here is derived from an EMBL/GenBank/DDBJ whole genome shotgun (WGS) entry which is preliminary data.</text>
</comment>
<feature type="region of interest" description="Disordered" evidence="1">
    <location>
        <begin position="100"/>
        <end position="158"/>
    </location>
</feature>
<feature type="compositionally biased region" description="Basic and acidic residues" evidence="1">
    <location>
        <begin position="101"/>
        <end position="110"/>
    </location>
</feature>